<keyword evidence="2 4" id="KW-0813">Transport</keyword>
<organism evidence="7 8">
    <name type="scientific">Sinimarinibacterium thermocellulolyticum</name>
    <dbReference type="NCBI Taxonomy" id="3170016"/>
    <lineage>
        <taxon>Bacteria</taxon>
        <taxon>Pseudomonadati</taxon>
        <taxon>Pseudomonadota</taxon>
        <taxon>Gammaproteobacteria</taxon>
        <taxon>Nevskiales</taxon>
        <taxon>Nevskiaceae</taxon>
        <taxon>Sinimarinibacterium</taxon>
    </lineage>
</organism>
<keyword evidence="4" id="KW-0964">Secreted</keyword>
<evidence type="ECO:0000256" key="5">
    <source>
        <dbReference type="SAM" id="MobiDB-lite"/>
    </source>
</evidence>
<comment type="caution">
    <text evidence="7">The sequence shown here is derived from an EMBL/GenBank/DDBJ whole genome shotgun (WGS) entry which is preliminary data.</text>
</comment>
<dbReference type="PANTHER" id="PTHR30570:SF6">
    <property type="entry name" value="PHOSPHATE-BINDING PROTEIN PSTS"/>
    <property type="match status" value="1"/>
</dbReference>
<reference evidence="7 8" key="1">
    <citation type="submission" date="2024-06" db="EMBL/GenBank/DDBJ databases">
        <authorList>
            <person name="Li Z."/>
            <person name="Jiang Y."/>
        </authorList>
    </citation>
    <scope>NUCLEOTIDE SEQUENCE [LARGE SCALE GENOMIC DNA]</scope>
    <source>
        <strain evidence="7 8">HSW-8</strain>
    </source>
</reference>
<feature type="region of interest" description="Disordered" evidence="5">
    <location>
        <begin position="26"/>
        <end position="48"/>
    </location>
</feature>
<dbReference type="InterPro" id="IPR050811">
    <property type="entry name" value="Phosphate_ABC_transporter"/>
</dbReference>
<keyword evidence="4" id="KW-0574">Periplasm</keyword>
<evidence type="ECO:0000313" key="7">
    <source>
        <dbReference type="EMBL" id="MES0874350.1"/>
    </source>
</evidence>
<evidence type="ECO:0000259" key="6">
    <source>
        <dbReference type="Pfam" id="PF12849"/>
    </source>
</evidence>
<comment type="function">
    <text evidence="4">Involved in the system for phosphate transport across the cytoplasmic membrane.</text>
</comment>
<gene>
    <name evidence="7" type="ORF">ABSH63_10100</name>
</gene>
<dbReference type="PANTHER" id="PTHR30570">
    <property type="entry name" value="PERIPLASMIC PHOSPHATE BINDING COMPONENT OF PHOSPHATE ABC TRANSPORTER"/>
    <property type="match status" value="1"/>
</dbReference>
<keyword evidence="8" id="KW-1185">Reference proteome</keyword>
<evidence type="ECO:0000256" key="3">
    <source>
        <dbReference type="ARBA" id="ARBA00022729"/>
    </source>
</evidence>
<keyword evidence="3 4" id="KW-0732">Signal</keyword>
<dbReference type="Proteomes" id="UP001465331">
    <property type="component" value="Unassembled WGS sequence"/>
</dbReference>
<comment type="subcellular location">
    <subcellularLocation>
        <location evidence="4">Periplasm</location>
    </subcellularLocation>
    <subcellularLocation>
        <location evidence="4">Secreted</location>
    </subcellularLocation>
</comment>
<name>A0ABV2AAS2_9GAMM</name>
<dbReference type="SUPFAM" id="SSF53850">
    <property type="entry name" value="Periplasmic binding protein-like II"/>
    <property type="match status" value="1"/>
</dbReference>
<evidence type="ECO:0000256" key="4">
    <source>
        <dbReference type="RuleBase" id="RU367119"/>
    </source>
</evidence>
<dbReference type="InterPro" id="IPR011862">
    <property type="entry name" value="Phos-bd"/>
</dbReference>
<evidence type="ECO:0000256" key="2">
    <source>
        <dbReference type="ARBA" id="ARBA00022448"/>
    </source>
</evidence>
<evidence type="ECO:0000313" key="8">
    <source>
        <dbReference type="Proteomes" id="UP001465331"/>
    </source>
</evidence>
<proteinExistence type="inferred from homology"/>
<dbReference type="PROSITE" id="PS51257">
    <property type="entry name" value="PROKAR_LIPOPROTEIN"/>
    <property type="match status" value="1"/>
</dbReference>
<dbReference type="InterPro" id="IPR024370">
    <property type="entry name" value="PBP_domain"/>
</dbReference>
<protein>
    <recommendedName>
        <fullName evidence="4">Phosphate-binding protein</fullName>
    </recommendedName>
</protein>
<feature type="signal peptide" evidence="4">
    <location>
        <begin position="1"/>
        <end position="21"/>
    </location>
</feature>
<dbReference type="Pfam" id="PF12849">
    <property type="entry name" value="PBP_like_2"/>
    <property type="match status" value="1"/>
</dbReference>
<comment type="similarity">
    <text evidence="1 4">Belongs to the PstS family.</text>
</comment>
<keyword evidence="4" id="KW-0592">Phosphate transport</keyword>
<feature type="compositionally biased region" description="Low complexity" evidence="5">
    <location>
        <begin position="27"/>
        <end position="48"/>
    </location>
</feature>
<feature type="domain" description="PBP" evidence="6">
    <location>
        <begin position="76"/>
        <end position="333"/>
    </location>
</feature>
<dbReference type="EMBL" id="JBEPIJ010000010">
    <property type="protein sequence ID" value="MES0874350.1"/>
    <property type="molecule type" value="Genomic_DNA"/>
</dbReference>
<dbReference type="RefSeq" id="WP_352889487.1">
    <property type="nucleotide sequence ID" value="NZ_JBEPIJ010000010.1"/>
</dbReference>
<evidence type="ECO:0000256" key="1">
    <source>
        <dbReference type="ARBA" id="ARBA00008725"/>
    </source>
</evidence>
<feature type="chain" id="PRO_5044991681" description="Phosphate-binding protein" evidence="4">
    <location>
        <begin position="22"/>
        <end position="363"/>
    </location>
</feature>
<dbReference type="Gene3D" id="3.40.190.10">
    <property type="entry name" value="Periplasmic binding protein-like II"/>
    <property type="match status" value="2"/>
</dbReference>
<dbReference type="NCBIfam" id="TIGR02136">
    <property type="entry name" value="ptsS_2"/>
    <property type="match status" value="1"/>
</dbReference>
<dbReference type="CDD" id="cd13653">
    <property type="entry name" value="PBP2_phosphate_like_1"/>
    <property type="match status" value="1"/>
</dbReference>
<accession>A0ABV2AAS2</accession>
<sequence>MKRWIAAPAVLALMLALGACGKKEEPTLPAAPSPAAAPATAVPQATPTAEPAAAERAVEAGSTTVDPALPVYQPVAGVSGNFSSIGSDTLNNLMTLWAEAYQKFYPNVNIQIQGAGSSTAPPALTEGTANFGPMSRPMKDQEIQAFEQKYGYKPTAVGVAIDALAIYVNKDNPIEGLSIPQVDAIFSATRKCGGAKDLTRWGDLGLTGEWTSRPFQLYGRNSVSGTYGYFKEHALCKGDFKSTVNEQPGSASVVQSVSTSLAAIGYSGLGYKTSGVRALPLSAKDGDPFVEATDENAVSGDYPLSRLLYVYVNKAPNKPLPPLEAEFFRMVLSRQGQEVVQKDGYTPLPEKLAARIRRDLGLE</sequence>